<dbReference type="RefSeq" id="XP_016255430.1">
    <property type="nucleotide sequence ID" value="XM_016388502.1"/>
</dbReference>
<dbReference type="STRING" id="569365.A0A0D2DHH9"/>
<proteinExistence type="predicted"/>
<dbReference type="EMBL" id="KN847040">
    <property type="protein sequence ID" value="KIW35214.1"/>
    <property type="molecule type" value="Genomic_DNA"/>
</dbReference>
<evidence type="ECO:0000313" key="2">
    <source>
        <dbReference type="EMBL" id="KIW35214.1"/>
    </source>
</evidence>
<feature type="compositionally biased region" description="Basic residues" evidence="1">
    <location>
        <begin position="70"/>
        <end position="79"/>
    </location>
</feature>
<accession>A0A0D2DHH9</accession>
<name>A0A0D2DHH9_9EURO</name>
<keyword evidence="3" id="KW-1185">Reference proteome</keyword>
<protein>
    <submittedName>
        <fullName evidence="2">Uncharacterized protein</fullName>
    </submittedName>
</protein>
<feature type="compositionally biased region" description="Basic and acidic residues" evidence="1">
    <location>
        <begin position="42"/>
        <end position="57"/>
    </location>
</feature>
<sequence length="564" mass="63267">MRQSHPQPGPWEDSVTFRTQSSLPKDRGGPGRDANEDEGDDHEDREKSQHRRQDTRTSRTAGSQPGVTPRKPHIKRGKDRKSGTVPLKKANSRKEERDETLVVVKYSQSPSLLLEPDADEPYPLLPSTLPNGLVKRHLHNLPDVLAKLVSKAALTGNYGRSFASNVMASLSQHPAQLHAMIFAVMVHDRIQQGISNPTATELVVGTEAIRHLNQEISNPNPDRALSDSNIWAVLVLAYSGREDRIRSGQSYPRQSFLRELQSIHIYLKMEIVIEHVLGLIKMMELLGDLQKIKTPGIAPVVSWCGIMGACRNIGRPIFPFISHTATFVSEDGRLSVTSHERDAVAPDLGQLGTGFWQVWSANASSTSYLDDLLTVIRDICDFTVVVENHASGRWMPRTSPEIIDQRNFVQHKLMSLLSAEELVATSDAAAAVDDDAQYETCRLACILYSFLVVFPVPPVVGPFEILIERVKRALQAVEWKIFEPPRLRLHLWILVMGAIGSIGLPDRPWFLLRIMEVLDEFDMTEWKDLKGLLRSFLWHPRTSDPDGLDVWKAVQQGVDVLDEI</sequence>
<dbReference type="VEuPathDB" id="FungiDB:PV07_01922"/>
<dbReference type="PANTHER" id="PTHR37540:SF5">
    <property type="entry name" value="TRANSCRIPTION FACTOR DOMAIN-CONTAINING PROTEIN"/>
    <property type="match status" value="1"/>
</dbReference>
<evidence type="ECO:0000256" key="1">
    <source>
        <dbReference type="SAM" id="MobiDB-lite"/>
    </source>
</evidence>
<dbReference type="AlphaFoldDB" id="A0A0D2DHH9"/>
<reference evidence="2 3" key="1">
    <citation type="submission" date="2015-01" db="EMBL/GenBank/DDBJ databases">
        <title>The Genome Sequence of Cladophialophora immunda CBS83496.</title>
        <authorList>
            <consortium name="The Broad Institute Genomics Platform"/>
            <person name="Cuomo C."/>
            <person name="de Hoog S."/>
            <person name="Gorbushina A."/>
            <person name="Stielow B."/>
            <person name="Teixiera M."/>
            <person name="Abouelleil A."/>
            <person name="Chapman S.B."/>
            <person name="Priest M."/>
            <person name="Young S.K."/>
            <person name="Wortman J."/>
            <person name="Nusbaum C."/>
            <person name="Birren B."/>
        </authorList>
    </citation>
    <scope>NUCLEOTIDE SEQUENCE [LARGE SCALE GENOMIC DNA]</scope>
    <source>
        <strain evidence="2 3">CBS 83496</strain>
    </source>
</reference>
<organism evidence="2 3">
    <name type="scientific">Cladophialophora immunda</name>
    <dbReference type="NCBI Taxonomy" id="569365"/>
    <lineage>
        <taxon>Eukaryota</taxon>
        <taxon>Fungi</taxon>
        <taxon>Dikarya</taxon>
        <taxon>Ascomycota</taxon>
        <taxon>Pezizomycotina</taxon>
        <taxon>Eurotiomycetes</taxon>
        <taxon>Chaetothyriomycetidae</taxon>
        <taxon>Chaetothyriales</taxon>
        <taxon>Herpotrichiellaceae</taxon>
        <taxon>Cladophialophora</taxon>
    </lineage>
</organism>
<dbReference type="OrthoDB" id="3469466at2759"/>
<evidence type="ECO:0000313" key="3">
    <source>
        <dbReference type="Proteomes" id="UP000054466"/>
    </source>
</evidence>
<feature type="region of interest" description="Disordered" evidence="1">
    <location>
        <begin position="1"/>
        <end position="99"/>
    </location>
</feature>
<dbReference type="PANTHER" id="PTHR37540">
    <property type="entry name" value="TRANSCRIPTION FACTOR (ACR-2), PUTATIVE-RELATED-RELATED"/>
    <property type="match status" value="1"/>
</dbReference>
<dbReference type="Proteomes" id="UP000054466">
    <property type="component" value="Unassembled WGS sequence"/>
</dbReference>
<dbReference type="GeneID" id="27341116"/>
<feature type="compositionally biased region" description="Basic and acidic residues" evidence="1">
    <location>
        <begin position="24"/>
        <end position="34"/>
    </location>
</feature>
<gene>
    <name evidence="2" type="ORF">PV07_01922</name>
</gene>